<dbReference type="EMBL" id="JACMSC010000005">
    <property type="protein sequence ID" value="KAG6521470.1"/>
    <property type="molecule type" value="Genomic_DNA"/>
</dbReference>
<evidence type="ECO:0000313" key="2">
    <source>
        <dbReference type="EMBL" id="KAG6521470.1"/>
    </source>
</evidence>
<keyword evidence="1" id="KW-0677">Repeat</keyword>
<dbReference type="Proteomes" id="UP000734854">
    <property type="component" value="Unassembled WGS sequence"/>
</dbReference>
<dbReference type="GO" id="GO:0005829">
    <property type="term" value="C:cytosol"/>
    <property type="evidence" value="ECO:0007669"/>
    <property type="project" value="TreeGrafter"/>
</dbReference>
<evidence type="ECO:0000313" key="3">
    <source>
        <dbReference type="Proteomes" id="UP000734854"/>
    </source>
</evidence>
<dbReference type="GO" id="GO:0034198">
    <property type="term" value="P:cellular response to amino acid starvation"/>
    <property type="evidence" value="ECO:0007669"/>
    <property type="project" value="TreeGrafter"/>
</dbReference>
<dbReference type="GO" id="GO:0006417">
    <property type="term" value="P:regulation of translation"/>
    <property type="evidence" value="ECO:0007669"/>
    <property type="project" value="TreeGrafter"/>
</dbReference>
<gene>
    <name evidence="2" type="ORF">ZIOFF_018591</name>
</gene>
<dbReference type="PANTHER" id="PTHR23346:SF7">
    <property type="entry name" value="STALLED RIBOSOME SENSOR GCN1"/>
    <property type="match status" value="1"/>
</dbReference>
<comment type="caution">
    <text evidence="2">The sequence shown here is derived from an EMBL/GenBank/DDBJ whole genome shotgun (WGS) entry which is preliminary data.</text>
</comment>
<sequence>MHTWSCLHDAIGAFSSLRHLSKMLKRWLSLVSKCVLTPSKISGFKRSKSFRTTSSHQAQKAIIEVSLEYREDFSRLQVLNQAMIIGVYDSSIELLGDLLFKVAGTFGRAILELGSDDEGPSTEAHGPVIIKVLGQRSRNEVFAEIYMVAGTFGKAIREDGSDDEGPSTGAHGCPAIIEVPGQRSRNEVLAEIYIEVPGSYLLEPLEKQFLSLGVMAKVQAQRHMDDPAIIEVLGQRSRNEVLAEIYMVRSDINLTLHQLCGISFLLLEPFEKQFLILGVMTKVQAQRHMDDLAIIEVIGQRSRNEVLAEIYMTIFFSRLLEPLEKQFLRLGVMTKVQAQRHLDGPAIIEVLGQRSRNEVLAEIYMVRSDINLTLHQLCGIFVNKEGLMALQVVGTFGKTILELGSDDEGVLDILMIYYYPPDLGIDLFSIRMDRSFGLLNIFTCAMIVVFSSSLQSQYIGLLVFHAFCLSSSQPRIKLLFLGQNCVGLLASLVFTTPSLSSWAYEIVVALRFISAKDVHAEGQVPKGLSLGFDCPCEGLLSALSSRYHLKLFSPKILGRHLSKLQVVLPVILDVTFLMIIGVYDSSIEPLGDLLFKVAGTFGRAILELGSDDEGPSTEAHGPAIIEVLGQRSRNEVLAEIYMTIFISRLLEPLEKQFLRLRVMTKVQAQGHMDGPAIIEVPGQRSRNEVLAEIYIEVPGSYLLEPLKKQFLSLGVMTKVQAQRHMDDPAIIEVLGQRSRNEVLAEIYIVRSVINLTLHQLCGISFLLLEPFEKQFLILGVMTKVQAQRHMDDLAIIEVIGQRSRNEVLAEIYMFAGTLGKTILEVGSDDEGPSIEAHGWPCNY</sequence>
<name>A0A8J5HD47_ZINOF</name>
<organism evidence="2 3">
    <name type="scientific">Zingiber officinale</name>
    <name type="common">Ginger</name>
    <name type="synonym">Amomum zingiber</name>
    <dbReference type="NCBI Taxonomy" id="94328"/>
    <lineage>
        <taxon>Eukaryota</taxon>
        <taxon>Viridiplantae</taxon>
        <taxon>Streptophyta</taxon>
        <taxon>Embryophyta</taxon>
        <taxon>Tracheophyta</taxon>
        <taxon>Spermatophyta</taxon>
        <taxon>Magnoliopsida</taxon>
        <taxon>Liliopsida</taxon>
        <taxon>Zingiberales</taxon>
        <taxon>Zingiberaceae</taxon>
        <taxon>Zingiber</taxon>
    </lineage>
</organism>
<proteinExistence type="predicted"/>
<accession>A0A8J5HD47</accession>
<evidence type="ECO:0000256" key="1">
    <source>
        <dbReference type="ARBA" id="ARBA00022737"/>
    </source>
</evidence>
<dbReference type="PANTHER" id="PTHR23346">
    <property type="entry name" value="TRANSLATIONAL ACTIVATOR GCN1-RELATED"/>
    <property type="match status" value="1"/>
</dbReference>
<reference evidence="2 3" key="1">
    <citation type="submission" date="2020-08" db="EMBL/GenBank/DDBJ databases">
        <title>Plant Genome Project.</title>
        <authorList>
            <person name="Zhang R.-G."/>
        </authorList>
    </citation>
    <scope>NUCLEOTIDE SEQUENCE [LARGE SCALE GENOMIC DNA]</scope>
    <source>
        <tissue evidence="2">Rhizome</tissue>
    </source>
</reference>
<dbReference type="AlphaFoldDB" id="A0A8J5HD47"/>
<keyword evidence="3" id="KW-1185">Reference proteome</keyword>
<dbReference type="GO" id="GO:0019887">
    <property type="term" value="F:protein kinase regulator activity"/>
    <property type="evidence" value="ECO:0007669"/>
    <property type="project" value="TreeGrafter"/>
</dbReference>
<protein>
    <submittedName>
        <fullName evidence="2">Uncharacterized protein</fullName>
    </submittedName>
</protein>